<dbReference type="EMBL" id="GGEC01058212">
    <property type="protein sequence ID" value="MBX38696.1"/>
    <property type="molecule type" value="Transcribed_RNA"/>
</dbReference>
<name>A0A2P2N8E4_RHIMU</name>
<dbReference type="AlphaFoldDB" id="A0A2P2N8E4"/>
<organism evidence="1">
    <name type="scientific">Rhizophora mucronata</name>
    <name type="common">Asiatic mangrove</name>
    <dbReference type="NCBI Taxonomy" id="61149"/>
    <lineage>
        <taxon>Eukaryota</taxon>
        <taxon>Viridiplantae</taxon>
        <taxon>Streptophyta</taxon>
        <taxon>Embryophyta</taxon>
        <taxon>Tracheophyta</taxon>
        <taxon>Spermatophyta</taxon>
        <taxon>Magnoliopsida</taxon>
        <taxon>eudicotyledons</taxon>
        <taxon>Gunneridae</taxon>
        <taxon>Pentapetalae</taxon>
        <taxon>rosids</taxon>
        <taxon>fabids</taxon>
        <taxon>Malpighiales</taxon>
        <taxon>Rhizophoraceae</taxon>
        <taxon>Rhizophora</taxon>
    </lineage>
</organism>
<reference evidence="1" key="1">
    <citation type="submission" date="2018-02" db="EMBL/GenBank/DDBJ databases">
        <title>Rhizophora mucronata_Transcriptome.</title>
        <authorList>
            <person name="Meera S.P."/>
            <person name="Sreeshan A."/>
            <person name="Augustine A."/>
        </authorList>
    </citation>
    <scope>NUCLEOTIDE SEQUENCE</scope>
    <source>
        <tissue evidence="1">Leaf</tissue>
    </source>
</reference>
<protein>
    <submittedName>
        <fullName evidence="1">Uncharacterized protein</fullName>
    </submittedName>
</protein>
<proteinExistence type="predicted"/>
<sequence>MLDMYGLLPLSLSACLYSCSCH</sequence>
<evidence type="ECO:0000313" key="1">
    <source>
        <dbReference type="EMBL" id="MBX38696.1"/>
    </source>
</evidence>
<accession>A0A2P2N8E4</accession>